<gene>
    <name evidence="2" type="ORF">G7B40_020235</name>
</gene>
<dbReference type="GO" id="GO:0004601">
    <property type="term" value="F:peroxidase activity"/>
    <property type="evidence" value="ECO:0007669"/>
    <property type="project" value="InterPro"/>
</dbReference>
<dbReference type="InterPro" id="IPR016119">
    <property type="entry name" value="Br/Cl_peroxidase_C"/>
</dbReference>
<dbReference type="SUPFAM" id="SSF48317">
    <property type="entry name" value="Acid phosphatase/Vanadium-dependent haloperoxidase"/>
    <property type="match status" value="1"/>
</dbReference>
<dbReference type="Pfam" id="PF01569">
    <property type="entry name" value="PAP2"/>
    <property type="match status" value="1"/>
</dbReference>
<dbReference type="InterPro" id="IPR036938">
    <property type="entry name" value="PAP2/HPO_sf"/>
</dbReference>
<dbReference type="InterPro" id="IPR052559">
    <property type="entry name" value="V-haloperoxidase"/>
</dbReference>
<dbReference type="InterPro" id="IPR000326">
    <property type="entry name" value="PAP2/HPO"/>
</dbReference>
<dbReference type="PANTHER" id="PTHR34599:SF1">
    <property type="entry name" value="PHOSPHATIDIC ACID PHOSPHATASE TYPE 2_HALOPEROXIDASE DOMAIN-CONTAINING PROTEIN"/>
    <property type="match status" value="1"/>
</dbReference>
<protein>
    <submittedName>
        <fullName evidence="2">Vanadium-dependent haloperoxidase</fullName>
    </submittedName>
</protein>
<dbReference type="Gene3D" id="1.10.606.10">
    <property type="entry name" value="Vanadium-containing Chloroperoxidase, domain 2"/>
    <property type="match status" value="1"/>
</dbReference>
<dbReference type="AlphaFoldDB" id="A0AAP5I8L5"/>
<evidence type="ECO:0000259" key="1">
    <source>
        <dbReference type="Pfam" id="PF01569"/>
    </source>
</evidence>
<dbReference type="Proteomes" id="UP000667802">
    <property type="component" value="Unassembled WGS sequence"/>
</dbReference>
<evidence type="ECO:0000313" key="3">
    <source>
        <dbReference type="Proteomes" id="UP000667802"/>
    </source>
</evidence>
<proteinExistence type="predicted"/>
<dbReference type="CDD" id="cd03398">
    <property type="entry name" value="PAP2_haloperoxidase"/>
    <property type="match status" value="1"/>
</dbReference>
<sequence>MFLNYAVFGKEPKDFAQKINIVAVNSNTDNLEHLVNQLNQLPDAKDRRDQAFLIRLKAALLERNNFSFNHPNNGDERVYASQNYIANFTKALPHNELGVVDPSAYSAELKALDTGKFEDFEAIPLGGTTKLANPQAAYAFDLEGIDSHGLTIPPPPTFSSAETASEIAEDYWQALTRDVPFSEYENNPDTQAAASDLSHFSDFRGPKQNGQVTTGTLFRSDIAGTLIGPYVSQFLWLDVPYGVGVTSNYPTNDGQLGVGVVPVPTNSQQRNFAAPGIDYLTDRQQWLNNQNGQPAPNRTQLDPQARYIHTNRDLIEYTHRDYPYLTFINTALLLLGQGPGAIAPNNPYLSAKVQAGGTTLGARDLLDQVARVANQATKAVWYQKWLVHRRLRPEAFAGWIDNQKKGLAKYLINEEILNSPVLERIFNKYGSYLLPQAFPEGSPVHPAYPSGHATYTGASVTVLKAFFNESFVLLNPVVASDDGLSLRNYSGSSLTVGGELNKLASNIVLARDAAGIHWRSDAIAGLKLGEALAISILQDRSKLYNEPFSGFTLTKFDGQRITIKDGTVIPQ</sequence>
<dbReference type="RefSeq" id="WP_339382111.1">
    <property type="nucleotide sequence ID" value="NZ_CAWQFN010000243.1"/>
</dbReference>
<reference evidence="3" key="1">
    <citation type="journal article" date="2021" name="Science">
        <title>Hunting the eagle killer: A cyanobacterial neurotoxin causes vacuolar myelinopathy.</title>
        <authorList>
            <person name="Breinlinger S."/>
            <person name="Phillips T.J."/>
            <person name="Haram B.N."/>
            <person name="Mares J."/>
            <person name="Martinez Yerena J.A."/>
            <person name="Hrouzek P."/>
            <person name="Sobotka R."/>
            <person name="Henderson W.M."/>
            <person name="Schmieder P."/>
            <person name="Williams S.M."/>
            <person name="Lauderdale J.D."/>
            <person name="Wilde H.D."/>
            <person name="Gerrin W."/>
            <person name="Kust A."/>
            <person name="Washington J.W."/>
            <person name="Wagner C."/>
            <person name="Geier B."/>
            <person name="Liebeke M."/>
            <person name="Enke H."/>
            <person name="Niedermeyer T.H.J."/>
            <person name="Wilde S.B."/>
        </authorList>
    </citation>
    <scope>NUCLEOTIDE SEQUENCE [LARGE SCALE GENOMIC DNA]</scope>
    <source>
        <strain evidence="3">Thurmond2011</strain>
    </source>
</reference>
<keyword evidence="3" id="KW-1185">Reference proteome</keyword>
<organism evidence="2 3">
    <name type="scientific">Aetokthonos hydrillicola Thurmond2011</name>
    <dbReference type="NCBI Taxonomy" id="2712845"/>
    <lineage>
        <taxon>Bacteria</taxon>
        <taxon>Bacillati</taxon>
        <taxon>Cyanobacteriota</taxon>
        <taxon>Cyanophyceae</taxon>
        <taxon>Nostocales</taxon>
        <taxon>Hapalosiphonaceae</taxon>
        <taxon>Aetokthonos</taxon>
    </lineage>
</organism>
<dbReference type="PANTHER" id="PTHR34599">
    <property type="entry name" value="PEROXIDASE-RELATED"/>
    <property type="match status" value="1"/>
</dbReference>
<accession>A0AAP5I8L5</accession>
<name>A0AAP5I8L5_9CYAN</name>
<comment type="caution">
    <text evidence="2">The sequence shown here is derived from an EMBL/GenBank/DDBJ whole genome shotgun (WGS) entry which is preliminary data.</text>
</comment>
<dbReference type="EMBL" id="JAALHA020000010">
    <property type="protein sequence ID" value="MDR9896876.1"/>
    <property type="molecule type" value="Genomic_DNA"/>
</dbReference>
<feature type="domain" description="Phosphatidic acid phosphatase type 2/haloperoxidase" evidence="1">
    <location>
        <begin position="426"/>
        <end position="540"/>
    </location>
</feature>
<evidence type="ECO:0000313" key="2">
    <source>
        <dbReference type="EMBL" id="MDR9896876.1"/>
    </source>
</evidence>